<dbReference type="SUPFAM" id="SSF46955">
    <property type="entry name" value="Putative DNA-binding domain"/>
    <property type="match status" value="1"/>
</dbReference>
<dbReference type="InterPro" id="IPR009061">
    <property type="entry name" value="DNA-bd_dom_put_sf"/>
</dbReference>
<sequence>MLQNASSNSCQAIDDVARAHLQNVKTKITLLKEMEKQLSRMLSGCDDKGCYVIESLAKYELCTSEHS</sequence>
<dbReference type="Proteomes" id="UP001595897">
    <property type="component" value="Unassembled WGS sequence"/>
</dbReference>
<dbReference type="Gene3D" id="1.10.1660.10">
    <property type="match status" value="1"/>
</dbReference>
<accession>A0ABV9LWZ8</accession>
<reference evidence="2" key="1">
    <citation type="journal article" date="2019" name="Int. J. Syst. Evol. Microbiol.">
        <title>The Global Catalogue of Microorganisms (GCM) 10K type strain sequencing project: providing services to taxonomists for standard genome sequencing and annotation.</title>
        <authorList>
            <consortium name="The Broad Institute Genomics Platform"/>
            <consortium name="The Broad Institute Genome Sequencing Center for Infectious Disease"/>
            <person name="Wu L."/>
            <person name="Ma J."/>
        </authorList>
    </citation>
    <scope>NUCLEOTIDE SEQUENCE [LARGE SCALE GENOMIC DNA]</scope>
    <source>
        <strain evidence="2">KACC 12507</strain>
    </source>
</reference>
<protein>
    <recommendedName>
        <fullName evidence="3">MerR family transcriptional regulator</fullName>
    </recommendedName>
</protein>
<comment type="caution">
    <text evidence="1">The sequence shown here is derived from an EMBL/GenBank/DDBJ whole genome shotgun (WGS) entry which is preliminary data.</text>
</comment>
<gene>
    <name evidence="1" type="ORF">ACFO4O_11645</name>
</gene>
<evidence type="ECO:0000313" key="1">
    <source>
        <dbReference type="EMBL" id="MFC4700815.1"/>
    </source>
</evidence>
<dbReference type="EMBL" id="JBHSGU010000005">
    <property type="protein sequence ID" value="MFC4700815.1"/>
    <property type="molecule type" value="Genomic_DNA"/>
</dbReference>
<name>A0ABV9LWZ8_9ALTE</name>
<keyword evidence="2" id="KW-1185">Reference proteome</keyword>
<evidence type="ECO:0008006" key="3">
    <source>
        <dbReference type="Google" id="ProtNLM"/>
    </source>
</evidence>
<proteinExistence type="predicted"/>
<dbReference type="RefSeq" id="WP_382408697.1">
    <property type="nucleotide sequence ID" value="NZ_JBHSGU010000005.1"/>
</dbReference>
<evidence type="ECO:0000313" key="2">
    <source>
        <dbReference type="Proteomes" id="UP001595897"/>
    </source>
</evidence>
<organism evidence="1 2">
    <name type="scientific">Glaciecola siphonariae</name>
    <dbReference type="NCBI Taxonomy" id="521012"/>
    <lineage>
        <taxon>Bacteria</taxon>
        <taxon>Pseudomonadati</taxon>
        <taxon>Pseudomonadota</taxon>
        <taxon>Gammaproteobacteria</taxon>
        <taxon>Alteromonadales</taxon>
        <taxon>Alteromonadaceae</taxon>
        <taxon>Glaciecola</taxon>
    </lineage>
</organism>